<proteinExistence type="predicted"/>
<comment type="caution">
    <text evidence="2">The sequence shown here is derived from an EMBL/GenBank/DDBJ whole genome shotgun (WGS) entry which is preliminary data.</text>
</comment>
<accession>A0ABV0T067</accession>
<protein>
    <submittedName>
        <fullName evidence="2">Uncharacterized protein</fullName>
    </submittedName>
</protein>
<evidence type="ECO:0000313" key="3">
    <source>
        <dbReference type="Proteomes" id="UP001482620"/>
    </source>
</evidence>
<evidence type="ECO:0000256" key="1">
    <source>
        <dbReference type="SAM" id="SignalP"/>
    </source>
</evidence>
<dbReference type="EMBL" id="JAHRIQ010013593">
    <property type="protein sequence ID" value="MEQ2225672.1"/>
    <property type="molecule type" value="Genomic_DNA"/>
</dbReference>
<feature type="chain" id="PRO_5045688745" evidence="1">
    <location>
        <begin position="19"/>
        <end position="117"/>
    </location>
</feature>
<dbReference type="Proteomes" id="UP001482620">
    <property type="component" value="Unassembled WGS sequence"/>
</dbReference>
<keyword evidence="3" id="KW-1185">Reference proteome</keyword>
<sequence>MHLLQLQCTLVLMSVIIGTPAFRSVIGVIQELSSPSPHVPPGSDFCINTPPSSSRCSFPNMEDPPDKPELIQREDSHGITAEDLSCVCIFLTKQTTPVCLLFLSGLRVCVTAAVGFV</sequence>
<reference evidence="2 3" key="1">
    <citation type="submission" date="2021-06" db="EMBL/GenBank/DDBJ databases">
        <authorList>
            <person name="Palmer J.M."/>
        </authorList>
    </citation>
    <scope>NUCLEOTIDE SEQUENCE [LARGE SCALE GENOMIC DNA]</scope>
    <source>
        <strain evidence="3">if_2019</strain>
        <tissue evidence="2">Muscle</tissue>
    </source>
</reference>
<name>A0ABV0T067_9TELE</name>
<gene>
    <name evidence="2" type="ORF">ILYODFUR_019829</name>
</gene>
<keyword evidence="1" id="KW-0732">Signal</keyword>
<organism evidence="2 3">
    <name type="scientific">Ilyodon furcidens</name>
    <name type="common">goldbreast splitfin</name>
    <dbReference type="NCBI Taxonomy" id="33524"/>
    <lineage>
        <taxon>Eukaryota</taxon>
        <taxon>Metazoa</taxon>
        <taxon>Chordata</taxon>
        <taxon>Craniata</taxon>
        <taxon>Vertebrata</taxon>
        <taxon>Euteleostomi</taxon>
        <taxon>Actinopterygii</taxon>
        <taxon>Neopterygii</taxon>
        <taxon>Teleostei</taxon>
        <taxon>Neoteleostei</taxon>
        <taxon>Acanthomorphata</taxon>
        <taxon>Ovalentaria</taxon>
        <taxon>Atherinomorphae</taxon>
        <taxon>Cyprinodontiformes</taxon>
        <taxon>Goodeidae</taxon>
        <taxon>Ilyodon</taxon>
    </lineage>
</organism>
<evidence type="ECO:0000313" key="2">
    <source>
        <dbReference type="EMBL" id="MEQ2225672.1"/>
    </source>
</evidence>
<feature type="signal peptide" evidence="1">
    <location>
        <begin position="1"/>
        <end position="18"/>
    </location>
</feature>